<organism evidence="2 3">
    <name type="scientific">Leptospira noguchii</name>
    <dbReference type="NCBI Taxonomy" id="28182"/>
    <lineage>
        <taxon>Bacteria</taxon>
        <taxon>Pseudomonadati</taxon>
        <taxon>Spirochaetota</taxon>
        <taxon>Spirochaetia</taxon>
        <taxon>Leptospirales</taxon>
        <taxon>Leptospiraceae</taxon>
        <taxon>Leptospira</taxon>
    </lineage>
</organism>
<name>A0AAE9K6K1_9LEPT</name>
<evidence type="ECO:0000256" key="1">
    <source>
        <dbReference type="SAM" id="MobiDB-lite"/>
    </source>
</evidence>
<protein>
    <submittedName>
        <fullName evidence="2">Uncharacterized protein</fullName>
    </submittedName>
</protein>
<evidence type="ECO:0000313" key="2">
    <source>
        <dbReference type="EMBL" id="UOG55125.1"/>
    </source>
</evidence>
<proteinExistence type="predicted"/>
<feature type="region of interest" description="Disordered" evidence="1">
    <location>
        <begin position="1"/>
        <end position="36"/>
    </location>
</feature>
<sequence length="64" mass="6978">MGRSAGLGPRSVDESKSATANSCVATKPKSTTKETKASHFPWGVRWEFGYQNSSLLRPSAPFIY</sequence>
<dbReference type="Proteomes" id="UP000829829">
    <property type="component" value="Chromosome 1"/>
</dbReference>
<gene>
    <name evidence="2" type="ORF">MAL03_09220</name>
</gene>
<dbReference type="RefSeq" id="WP_243815087.1">
    <property type="nucleotide sequence ID" value="NZ_CP091957.1"/>
</dbReference>
<dbReference type="EMBL" id="CP091957">
    <property type="protein sequence ID" value="UOG55125.1"/>
    <property type="molecule type" value="Genomic_DNA"/>
</dbReference>
<accession>A0AAE9K6K1</accession>
<evidence type="ECO:0000313" key="3">
    <source>
        <dbReference type="Proteomes" id="UP000829829"/>
    </source>
</evidence>
<dbReference type="AlphaFoldDB" id="A0AAE9K6K1"/>
<reference evidence="2" key="1">
    <citation type="submission" date="2022-02" db="EMBL/GenBank/DDBJ databases">
        <title>The genetically variable rfb locus in Leptospira is a mobile cassette and a molecular signature of serovar identity.</title>
        <authorList>
            <person name="Nieves C."/>
            <person name="Vincent A.T."/>
            <person name="Zarantonelli L."/>
            <person name="Picardeau M."/>
            <person name="Veyrier F.J."/>
            <person name="Buschiazzo A."/>
        </authorList>
    </citation>
    <scope>NUCLEOTIDE SEQUENCE</scope>
    <source>
        <strain evidence="2">IP1512017</strain>
    </source>
</reference>